<accession>A0A371IP03</accession>
<dbReference type="InterPro" id="IPR003501">
    <property type="entry name" value="PTS_EIIB_2/3"/>
</dbReference>
<dbReference type="RefSeq" id="WP_068911561.1">
    <property type="nucleotide sequence ID" value="NZ_MBEW02000001.1"/>
</dbReference>
<dbReference type="GO" id="GO:0008982">
    <property type="term" value="F:protein-N(PI)-phosphohistidine-sugar phosphotransferase activity"/>
    <property type="evidence" value="ECO:0007669"/>
    <property type="project" value="InterPro"/>
</dbReference>
<protein>
    <submittedName>
        <fullName evidence="3">PTS sugar transporter subunit IIB</fullName>
    </submittedName>
</protein>
<dbReference type="Pfam" id="PF02302">
    <property type="entry name" value="PTS_IIB"/>
    <property type="match status" value="1"/>
</dbReference>
<reference evidence="3" key="2">
    <citation type="submission" date="2018-07" db="EMBL/GenBank/DDBJ databases">
        <authorList>
            <person name="Quirk P.G."/>
            <person name="Krulwich T.A."/>
        </authorList>
    </citation>
    <scope>NUCLEOTIDE SEQUENCE</scope>
    <source>
        <strain evidence="3">CCRI-22567</strain>
    </source>
</reference>
<comment type="caution">
    <text evidence="3">The sequence shown here is derived from an EMBL/GenBank/DDBJ whole genome shotgun (WGS) entry which is preliminary data.</text>
</comment>
<dbReference type="Proteomes" id="UP000319424">
    <property type="component" value="Unassembled WGS sequence"/>
</dbReference>
<evidence type="ECO:0000256" key="1">
    <source>
        <dbReference type="ARBA" id="ARBA00022679"/>
    </source>
</evidence>
<evidence type="ECO:0000259" key="2">
    <source>
        <dbReference type="PROSITE" id="PS51099"/>
    </source>
</evidence>
<keyword evidence="3" id="KW-0813">Transport</keyword>
<keyword evidence="1" id="KW-0808">Transferase</keyword>
<dbReference type="SUPFAM" id="SSF52794">
    <property type="entry name" value="PTS system IIB component-like"/>
    <property type="match status" value="1"/>
</dbReference>
<dbReference type="Proteomes" id="UP000093352">
    <property type="component" value="Unassembled WGS sequence"/>
</dbReference>
<dbReference type="GO" id="GO:0009401">
    <property type="term" value="P:phosphoenolpyruvate-dependent sugar phosphotransferase system"/>
    <property type="evidence" value="ECO:0007669"/>
    <property type="project" value="InterPro"/>
</dbReference>
<sequence>MVSILACCANGSGTSLMMKMTLEKVVKSLDIKLSKQHHCSLSEGKNTAVNYDIVLCPLNFVDMFKDAEAKGVHVVGLKNVLSQKEMEEKLLATGVNLK</sequence>
<dbReference type="AlphaFoldDB" id="A0A371IP03"/>
<dbReference type="OrthoDB" id="6603449at2"/>
<feature type="domain" description="PTS EIIB type-2" evidence="2">
    <location>
        <begin position="2"/>
        <end position="98"/>
    </location>
</feature>
<reference evidence="4 6" key="3">
    <citation type="submission" date="2019-07" db="EMBL/GenBank/DDBJ databases">
        <title>Criibacterium bergeronii gen. nov., sp. nov. isolated from human clinical samples.</title>
        <authorList>
            <person name="Maheux A.F."/>
            <person name="Boudreau D.K."/>
            <person name="Berube E."/>
            <person name="Brodeur S."/>
            <person name="Bernard K.A."/>
            <person name="Abed J.Y."/>
            <person name="Ducrey E."/>
            <person name="Guay E.F."/>
            <person name="Raymond F."/>
            <person name="Corbeil J."/>
            <person name="Domingo M.-C."/>
            <person name="Roy P.H."/>
            <person name="Boissinot M."/>
            <person name="Tocheva E.I."/>
            <person name="Omar R.F."/>
        </authorList>
    </citation>
    <scope>NUCLEOTIDE SEQUENCE [LARGE SCALE GENOMIC DNA]</scope>
    <source>
        <strain evidence="4 6">CCRI-24246</strain>
    </source>
</reference>
<dbReference type="PROSITE" id="PS51099">
    <property type="entry name" value="PTS_EIIB_TYPE_2"/>
    <property type="match status" value="1"/>
</dbReference>
<reference evidence="3 5" key="1">
    <citation type="journal article" date="2016" name="Genome Announc.">
        <title>Draft Genome Sequence of Criibacterium bergeronii gen. nov., sp. nov., Strain CCRI-22567T, Isolated from a Vaginal Sample from a Woman with Bacterial Vaginosis.</title>
        <authorList>
            <person name="Maheux A.F."/>
            <person name="Berube E."/>
            <person name="Boudreau D.K."/>
            <person name="Raymond F."/>
            <person name="Corbeil J."/>
            <person name="Roy P.H."/>
            <person name="Boissinot M."/>
            <person name="Omar R.F."/>
        </authorList>
    </citation>
    <scope>NUCLEOTIDE SEQUENCE [LARGE SCALE GENOMIC DNA]</scope>
    <source>
        <strain evidence="3 5">CCRI-22567</strain>
    </source>
</reference>
<keyword evidence="3" id="KW-0762">Sugar transport</keyword>
<proteinExistence type="predicted"/>
<evidence type="ECO:0000313" key="5">
    <source>
        <dbReference type="Proteomes" id="UP000093352"/>
    </source>
</evidence>
<evidence type="ECO:0000313" key="6">
    <source>
        <dbReference type="Proteomes" id="UP000319424"/>
    </source>
</evidence>
<dbReference type="EMBL" id="MBEW02000001">
    <property type="protein sequence ID" value="RDY22217.1"/>
    <property type="molecule type" value="Genomic_DNA"/>
</dbReference>
<dbReference type="Gene3D" id="3.40.50.2300">
    <property type="match status" value="1"/>
</dbReference>
<dbReference type="EMBL" id="VJXW01000001">
    <property type="protein sequence ID" value="TRW28718.1"/>
    <property type="molecule type" value="Genomic_DNA"/>
</dbReference>
<dbReference type="InterPro" id="IPR013011">
    <property type="entry name" value="PTS_EIIB_2"/>
</dbReference>
<gene>
    <name evidence="3" type="ORF">BBG48_000425</name>
    <name evidence="4" type="ORF">FL857_01140</name>
</gene>
<dbReference type="CDD" id="cd05563">
    <property type="entry name" value="PTS_IIB_ascorbate"/>
    <property type="match status" value="1"/>
</dbReference>
<dbReference type="InterPro" id="IPR036095">
    <property type="entry name" value="PTS_EIIB-like_sf"/>
</dbReference>
<evidence type="ECO:0000313" key="3">
    <source>
        <dbReference type="EMBL" id="RDY22217.1"/>
    </source>
</evidence>
<dbReference type="STRING" id="1871336.BBG48_00720"/>
<evidence type="ECO:0000313" key="4">
    <source>
        <dbReference type="EMBL" id="TRW28718.1"/>
    </source>
</evidence>
<keyword evidence="5" id="KW-1185">Reference proteome</keyword>
<name>A0A371IP03_9FIRM</name>
<organism evidence="3 5">
    <name type="scientific">Criibacterium bergeronii</name>
    <dbReference type="NCBI Taxonomy" id="1871336"/>
    <lineage>
        <taxon>Bacteria</taxon>
        <taxon>Bacillati</taxon>
        <taxon>Bacillota</taxon>
        <taxon>Clostridia</taxon>
        <taxon>Peptostreptococcales</taxon>
        <taxon>Filifactoraceae</taxon>
        <taxon>Criibacterium</taxon>
    </lineage>
</organism>